<keyword evidence="3" id="KW-0053">Apoptosis</keyword>
<dbReference type="PROSITE" id="PS50050">
    <property type="entry name" value="TNFR_NGFR_2"/>
    <property type="match status" value="1"/>
</dbReference>
<dbReference type="Proteomes" id="UP000504632">
    <property type="component" value="Chromosome 14"/>
</dbReference>
<keyword evidence="11" id="KW-0675">Receptor</keyword>
<comment type="subcellular location">
    <subcellularLocation>
        <location evidence="1">Secreted</location>
    </subcellularLocation>
</comment>
<evidence type="ECO:0000256" key="4">
    <source>
        <dbReference type="ARBA" id="ARBA00022729"/>
    </source>
</evidence>
<evidence type="ECO:0000256" key="2">
    <source>
        <dbReference type="ARBA" id="ARBA00022525"/>
    </source>
</evidence>
<name>A0A6J2WS96_CHACN</name>
<proteinExistence type="predicted"/>
<evidence type="ECO:0000256" key="7">
    <source>
        <dbReference type="ARBA" id="ARBA00023180"/>
    </source>
</evidence>
<dbReference type="CDD" id="cd10575">
    <property type="entry name" value="TNFRSF6B"/>
    <property type="match status" value="1"/>
</dbReference>
<dbReference type="GeneID" id="115827280"/>
<dbReference type="OrthoDB" id="9990004at2759"/>
<dbReference type="InParanoid" id="A0A6J2WS96"/>
<keyword evidence="6 8" id="KW-1015">Disulfide bond</keyword>
<evidence type="ECO:0000256" key="6">
    <source>
        <dbReference type="ARBA" id="ARBA00023157"/>
    </source>
</evidence>
<sequence>MHKSIKYTDTCGFPLKTLRERSSAFSRIRIIEVSSYFLCLLTPLFLSTQFVKYILPLLAASVLGEIQQTPTYRWIDKVTGESLVCNKCPPGTYVKTHCTKDRATECETCPQSYYTELWNYIEKCLFCDYPCSADQKETVPCNASHNRVCECKDGYFLKYEFCMRHTPCPPGEGVVRNGTAHRDVECAPCPHGFFSSDSSTTQACQKHSQCPAELIAIPGNSKMDTFCSSCRTDTNTEEGRLICDQEAARFLLQHDIPLKTHNKLVREARRRAVSIIKEASLKDILELIKTAEPSKPLVPVIVEILEKTRLHNLKRKITEWFLVEGISE</sequence>
<dbReference type="InterPro" id="IPR034023">
    <property type="entry name" value="TNFRSF6B_N"/>
</dbReference>
<keyword evidence="2" id="KW-0964">Secreted</keyword>
<dbReference type="AlphaFoldDB" id="A0A6J2WS96"/>
<reference evidence="11" key="1">
    <citation type="submission" date="2025-08" db="UniProtKB">
        <authorList>
            <consortium name="RefSeq"/>
        </authorList>
    </citation>
    <scope>IDENTIFICATION</scope>
</reference>
<feature type="disulfide bond" evidence="8">
    <location>
        <begin position="109"/>
        <end position="124"/>
    </location>
</feature>
<evidence type="ECO:0000313" key="11">
    <source>
        <dbReference type="RefSeq" id="XP_030646952.1"/>
    </source>
</evidence>
<keyword evidence="7" id="KW-0325">Glycoprotein</keyword>
<comment type="caution">
    <text evidence="8">Lacks conserved residue(s) required for the propagation of feature annotation.</text>
</comment>
<keyword evidence="10" id="KW-1185">Reference proteome</keyword>
<dbReference type="InterPro" id="IPR001368">
    <property type="entry name" value="TNFR/NGFR_Cys_rich_reg"/>
</dbReference>
<feature type="domain" description="TNFR-Cys" evidence="9">
    <location>
        <begin position="108"/>
        <end position="149"/>
    </location>
</feature>
<feature type="disulfide bond" evidence="8">
    <location>
        <begin position="131"/>
        <end position="149"/>
    </location>
</feature>
<protein>
    <submittedName>
        <fullName evidence="11">Tumor necrosis factor receptor superfamily member 6B</fullName>
    </submittedName>
</protein>
<dbReference type="PANTHER" id="PTHR23097:SF116">
    <property type="entry name" value="TUMOR NECROSIS FACTOR RECEPTOR SUPERFAMILY MEMBER 6B"/>
    <property type="match status" value="1"/>
</dbReference>
<dbReference type="PANTHER" id="PTHR23097">
    <property type="entry name" value="TUMOR NECROSIS FACTOR RECEPTOR SUPERFAMILY MEMBER"/>
    <property type="match status" value="1"/>
</dbReference>
<keyword evidence="4" id="KW-0732">Signal</keyword>
<dbReference type="Pfam" id="PF00020">
    <property type="entry name" value="TNFR_c6"/>
    <property type="match status" value="3"/>
</dbReference>
<dbReference type="GO" id="GO:0005576">
    <property type="term" value="C:extracellular region"/>
    <property type="evidence" value="ECO:0007669"/>
    <property type="project" value="UniProtKB-SubCell"/>
</dbReference>
<dbReference type="SMART" id="SM00208">
    <property type="entry name" value="TNFR"/>
    <property type="match status" value="4"/>
</dbReference>
<dbReference type="SUPFAM" id="SSF57586">
    <property type="entry name" value="TNF receptor-like"/>
    <property type="match status" value="2"/>
</dbReference>
<evidence type="ECO:0000256" key="5">
    <source>
        <dbReference type="ARBA" id="ARBA00022737"/>
    </source>
</evidence>
<gene>
    <name evidence="11" type="primary">LOC115827280</name>
</gene>
<keyword evidence="5" id="KW-0677">Repeat</keyword>
<evidence type="ECO:0000256" key="1">
    <source>
        <dbReference type="ARBA" id="ARBA00004613"/>
    </source>
</evidence>
<dbReference type="InterPro" id="IPR052459">
    <property type="entry name" value="TNFRSF_decoy_receptor"/>
</dbReference>
<dbReference type="GO" id="GO:0006915">
    <property type="term" value="P:apoptotic process"/>
    <property type="evidence" value="ECO:0007669"/>
    <property type="project" value="UniProtKB-KW"/>
</dbReference>
<dbReference type="RefSeq" id="XP_030646952.1">
    <property type="nucleotide sequence ID" value="XM_030791092.1"/>
</dbReference>
<evidence type="ECO:0000256" key="8">
    <source>
        <dbReference type="PROSITE-ProRule" id="PRU00206"/>
    </source>
</evidence>
<dbReference type="SMART" id="SM01411">
    <property type="entry name" value="Ephrin_rec_like"/>
    <property type="match status" value="2"/>
</dbReference>
<feature type="repeat" description="TNFR-Cys" evidence="8">
    <location>
        <begin position="108"/>
        <end position="149"/>
    </location>
</feature>
<evidence type="ECO:0000256" key="3">
    <source>
        <dbReference type="ARBA" id="ARBA00022703"/>
    </source>
</evidence>
<accession>A0A6J2WS96</accession>
<evidence type="ECO:0000313" key="10">
    <source>
        <dbReference type="Proteomes" id="UP000504632"/>
    </source>
</evidence>
<evidence type="ECO:0000259" key="9">
    <source>
        <dbReference type="PROSITE" id="PS50050"/>
    </source>
</evidence>
<dbReference type="Gene3D" id="2.10.50.10">
    <property type="entry name" value="Tumor Necrosis Factor Receptor, subunit A, domain 2"/>
    <property type="match status" value="4"/>
</dbReference>
<organism evidence="10 11">
    <name type="scientific">Chanos chanos</name>
    <name type="common">Milkfish</name>
    <name type="synonym">Mugil chanos</name>
    <dbReference type="NCBI Taxonomy" id="29144"/>
    <lineage>
        <taxon>Eukaryota</taxon>
        <taxon>Metazoa</taxon>
        <taxon>Chordata</taxon>
        <taxon>Craniata</taxon>
        <taxon>Vertebrata</taxon>
        <taxon>Euteleostomi</taxon>
        <taxon>Actinopterygii</taxon>
        <taxon>Neopterygii</taxon>
        <taxon>Teleostei</taxon>
        <taxon>Ostariophysi</taxon>
        <taxon>Gonorynchiformes</taxon>
        <taxon>Chanidae</taxon>
        <taxon>Chanos</taxon>
    </lineage>
</organism>